<evidence type="ECO:0000256" key="11">
    <source>
        <dbReference type="SAM" id="MobiDB-lite"/>
    </source>
</evidence>
<evidence type="ECO:0000256" key="2">
    <source>
        <dbReference type="ARBA" id="ARBA00012552"/>
    </source>
</evidence>
<dbReference type="InterPro" id="IPR014001">
    <property type="entry name" value="Helicase_ATP-bd"/>
</dbReference>
<gene>
    <name evidence="15" type="ORF">HCN44_002846</name>
</gene>
<dbReference type="AlphaFoldDB" id="A0A834XU58"/>
<dbReference type="InterPro" id="IPR012541">
    <property type="entry name" value="DBP10_C"/>
</dbReference>
<feature type="compositionally biased region" description="Basic residues" evidence="11">
    <location>
        <begin position="758"/>
        <end position="776"/>
    </location>
</feature>
<name>A0A834XU58_APHGI</name>
<dbReference type="PROSITE" id="PS51195">
    <property type="entry name" value="Q_MOTIF"/>
    <property type="match status" value="1"/>
</dbReference>
<dbReference type="SMART" id="SM01123">
    <property type="entry name" value="DBP10CT"/>
    <property type="match status" value="1"/>
</dbReference>
<feature type="region of interest" description="Disordered" evidence="11">
    <location>
        <begin position="556"/>
        <end position="575"/>
    </location>
</feature>
<dbReference type="GO" id="GO:0005730">
    <property type="term" value="C:nucleolus"/>
    <property type="evidence" value="ECO:0007669"/>
    <property type="project" value="UniProtKB-SubCell"/>
</dbReference>
<evidence type="ECO:0000259" key="13">
    <source>
        <dbReference type="PROSITE" id="PS51194"/>
    </source>
</evidence>
<feature type="domain" description="DEAD-box RNA helicase Q" evidence="14">
    <location>
        <begin position="40"/>
        <end position="68"/>
    </location>
</feature>
<protein>
    <recommendedName>
        <fullName evidence="2">RNA helicase</fullName>
        <ecNumber evidence="2">3.6.4.13</ecNumber>
    </recommendedName>
</protein>
<dbReference type="PROSITE" id="PS51192">
    <property type="entry name" value="HELICASE_ATP_BIND_1"/>
    <property type="match status" value="1"/>
</dbReference>
<keyword evidence="16" id="KW-1185">Reference proteome</keyword>
<evidence type="ECO:0000259" key="14">
    <source>
        <dbReference type="PROSITE" id="PS51195"/>
    </source>
</evidence>
<dbReference type="PROSITE" id="PS51194">
    <property type="entry name" value="HELICASE_CTER"/>
    <property type="match status" value="1"/>
</dbReference>
<dbReference type="GO" id="GO:0010468">
    <property type="term" value="P:regulation of gene expression"/>
    <property type="evidence" value="ECO:0007669"/>
    <property type="project" value="UniProtKB-ARBA"/>
</dbReference>
<keyword evidence="3 10" id="KW-0547">Nucleotide-binding</keyword>
<evidence type="ECO:0000256" key="9">
    <source>
        <dbReference type="PROSITE-ProRule" id="PRU00552"/>
    </source>
</evidence>
<dbReference type="InterPro" id="IPR011545">
    <property type="entry name" value="DEAD/DEAH_box_helicase_dom"/>
</dbReference>
<evidence type="ECO:0000256" key="1">
    <source>
        <dbReference type="ARBA" id="ARBA00010379"/>
    </source>
</evidence>
<dbReference type="EC" id="3.6.4.13" evidence="2"/>
<keyword evidence="4 10" id="KW-0378">Hydrolase</keyword>
<dbReference type="GO" id="GO:0003723">
    <property type="term" value="F:RNA binding"/>
    <property type="evidence" value="ECO:0007669"/>
    <property type="project" value="UniProtKB-KW"/>
</dbReference>
<dbReference type="InterPro" id="IPR050079">
    <property type="entry name" value="DEAD_box_RNA_helicase"/>
</dbReference>
<dbReference type="OrthoDB" id="10261375at2759"/>
<dbReference type="InterPro" id="IPR027417">
    <property type="entry name" value="P-loop_NTPase"/>
</dbReference>
<dbReference type="GO" id="GO:0005829">
    <property type="term" value="C:cytosol"/>
    <property type="evidence" value="ECO:0007669"/>
    <property type="project" value="TreeGrafter"/>
</dbReference>
<dbReference type="GO" id="GO:0005524">
    <property type="term" value="F:ATP binding"/>
    <property type="evidence" value="ECO:0007669"/>
    <property type="project" value="UniProtKB-KW"/>
</dbReference>
<feature type="compositionally biased region" description="Basic and acidic residues" evidence="11">
    <location>
        <begin position="556"/>
        <end position="572"/>
    </location>
</feature>
<feature type="domain" description="Helicase ATP-binding" evidence="12">
    <location>
        <begin position="71"/>
        <end position="246"/>
    </location>
</feature>
<evidence type="ECO:0000259" key="12">
    <source>
        <dbReference type="PROSITE" id="PS51192"/>
    </source>
</evidence>
<dbReference type="CDD" id="cd18787">
    <property type="entry name" value="SF2_C_DEAD"/>
    <property type="match status" value="1"/>
</dbReference>
<evidence type="ECO:0000256" key="7">
    <source>
        <dbReference type="ARBA" id="ARBA00022884"/>
    </source>
</evidence>
<comment type="similarity">
    <text evidence="1">Belongs to the DEAD box helicase family. DDX54/DBP10 subfamily.</text>
</comment>
<feature type="compositionally biased region" description="Basic and acidic residues" evidence="11">
    <location>
        <begin position="729"/>
        <end position="757"/>
    </location>
</feature>
<dbReference type="SMART" id="SM00487">
    <property type="entry name" value="DEXDc"/>
    <property type="match status" value="1"/>
</dbReference>
<evidence type="ECO:0000256" key="8">
    <source>
        <dbReference type="ARBA" id="ARBA00047984"/>
    </source>
</evidence>
<evidence type="ECO:0000256" key="4">
    <source>
        <dbReference type="ARBA" id="ARBA00022801"/>
    </source>
</evidence>
<keyword evidence="7" id="KW-0694">RNA-binding</keyword>
<dbReference type="PANTHER" id="PTHR47959:SF8">
    <property type="entry name" value="RNA HELICASE"/>
    <property type="match status" value="1"/>
</dbReference>
<evidence type="ECO:0000313" key="16">
    <source>
        <dbReference type="Proteomes" id="UP000639338"/>
    </source>
</evidence>
<comment type="catalytic activity">
    <reaction evidence="8">
        <text>ATP + H2O = ADP + phosphate + H(+)</text>
        <dbReference type="Rhea" id="RHEA:13065"/>
        <dbReference type="ChEBI" id="CHEBI:15377"/>
        <dbReference type="ChEBI" id="CHEBI:15378"/>
        <dbReference type="ChEBI" id="CHEBI:30616"/>
        <dbReference type="ChEBI" id="CHEBI:43474"/>
        <dbReference type="ChEBI" id="CHEBI:456216"/>
        <dbReference type="EC" id="3.6.4.13"/>
    </reaction>
</comment>
<keyword evidence="5 10" id="KW-0347">Helicase</keyword>
<evidence type="ECO:0000256" key="3">
    <source>
        <dbReference type="ARBA" id="ARBA00022741"/>
    </source>
</evidence>
<feature type="region of interest" description="Disordered" evidence="11">
    <location>
        <begin position="691"/>
        <end position="776"/>
    </location>
</feature>
<evidence type="ECO:0000256" key="5">
    <source>
        <dbReference type="ARBA" id="ARBA00022806"/>
    </source>
</evidence>
<proteinExistence type="inferred from homology"/>
<dbReference type="Pfam" id="PF00271">
    <property type="entry name" value="Helicase_C"/>
    <property type="match status" value="1"/>
</dbReference>
<keyword evidence="6 10" id="KW-0067">ATP-binding</keyword>
<dbReference type="PROSITE" id="PS00039">
    <property type="entry name" value="DEAD_ATP_HELICASE"/>
    <property type="match status" value="1"/>
</dbReference>
<dbReference type="SMART" id="SM00490">
    <property type="entry name" value="HELICc"/>
    <property type="match status" value="1"/>
</dbReference>
<dbReference type="EMBL" id="JACMRX010000004">
    <property type="protein sequence ID" value="KAF7991284.1"/>
    <property type="molecule type" value="Genomic_DNA"/>
</dbReference>
<dbReference type="GO" id="GO:0003724">
    <property type="term" value="F:RNA helicase activity"/>
    <property type="evidence" value="ECO:0007669"/>
    <property type="project" value="UniProtKB-EC"/>
</dbReference>
<dbReference type="InterPro" id="IPR001650">
    <property type="entry name" value="Helicase_C-like"/>
</dbReference>
<dbReference type="PANTHER" id="PTHR47959">
    <property type="entry name" value="ATP-DEPENDENT RNA HELICASE RHLE-RELATED"/>
    <property type="match status" value="1"/>
</dbReference>
<sequence length="776" mass="87924">MDDEVIVGFEKPVYSDVDDNEDNDDEAIAKMKSKKKSKLNGFEAMGLSSTILRALREQKYNNPHPIQKMIIPPALEGRDIVGMARTGSGKTAAFLIPLLEKLKERSAKPGARAFILSPTRDLARQTFIFFKKLAKYTGLRAAFIAGNESMDNQYDLLVKEKPDVIIAVPGRFLQLAINMDNEYKFDNIQYVVLDEADRLFEMGSDYEIQEIINRLPETRQTLLISATLPKVLTDFVRVGLTNPYLAKLELKLPDNLTMRFVLCRTDEKIAVLLHLLKFVIKNDSPTFVFAASHQHVEYLNMILEKANISNAMIYGAMHPTAREISLAKFKNKIVKVLVTTDASARGIDIPLLDNVINFHFPHKPKDFVHRAGRCARNDRAGTAYSIVSGDEHAHLLDVKNFLNLTLESTTTIDTSNNEVKATIGTLPQSLIDEQVSEILRWHKECADLENMSNVCKNSYQKVMRTRKIATSESCKNGKKLNLTSAGIIAELCPTTSTTTENIDILSQMKNYRPSGTIFEIGKKSASVGYIVMKAKRQLHSKSINKYKEQENEFKESIKQEKELSSKRGKLEESTEQDIEQIFGDNISFKKRKMNDLFKAPKKVKRENLKDDEFYIPYAATDKNIEEGLAISSSSANELMNNKNLPAQSKKWDRKKKKMVTVNNNSKAGKIRTESGVWIPASYKTDSFKRWKEKSKIGDTNDSSDDEQESSKFQNLKTGPKTHWARHNQKLKDKVKTKQELKRPEQILKQRKLAEKKQARSGKKGKGKKKSKGKGGK</sequence>
<organism evidence="15 16">
    <name type="scientific">Aphidius gifuensis</name>
    <name type="common">Parasitoid wasp</name>
    <dbReference type="NCBI Taxonomy" id="684658"/>
    <lineage>
        <taxon>Eukaryota</taxon>
        <taxon>Metazoa</taxon>
        <taxon>Ecdysozoa</taxon>
        <taxon>Arthropoda</taxon>
        <taxon>Hexapoda</taxon>
        <taxon>Insecta</taxon>
        <taxon>Pterygota</taxon>
        <taxon>Neoptera</taxon>
        <taxon>Endopterygota</taxon>
        <taxon>Hymenoptera</taxon>
        <taxon>Apocrita</taxon>
        <taxon>Ichneumonoidea</taxon>
        <taxon>Braconidae</taxon>
        <taxon>Aphidiinae</taxon>
        <taxon>Aphidius</taxon>
    </lineage>
</organism>
<dbReference type="InterPro" id="IPR000629">
    <property type="entry name" value="RNA-helicase_DEAD-box_CS"/>
</dbReference>
<dbReference type="Gene3D" id="3.40.50.300">
    <property type="entry name" value="P-loop containing nucleotide triphosphate hydrolases"/>
    <property type="match status" value="2"/>
</dbReference>
<dbReference type="GO" id="GO:0016787">
    <property type="term" value="F:hydrolase activity"/>
    <property type="evidence" value="ECO:0007669"/>
    <property type="project" value="UniProtKB-KW"/>
</dbReference>
<accession>A0A834XU58</accession>
<dbReference type="Pfam" id="PF08147">
    <property type="entry name" value="DBP10CT"/>
    <property type="match status" value="1"/>
</dbReference>
<dbReference type="Pfam" id="PF00270">
    <property type="entry name" value="DEAD"/>
    <property type="match status" value="1"/>
</dbReference>
<dbReference type="Proteomes" id="UP000639338">
    <property type="component" value="Unassembled WGS sequence"/>
</dbReference>
<evidence type="ECO:0000256" key="6">
    <source>
        <dbReference type="ARBA" id="ARBA00022840"/>
    </source>
</evidence>
<dbReference type="InterPro" id="IPR014014">
    <property type="entry name" value="RNA_helicase_DEAD_Q_motif"/>
</dbReference>
<reference evidence="15 16" key="1">
    <citation type="submission" date="2020-08" db="EMBL/GenBank/DDBJ databases">
        <title>Aphidius gifuensis genome sequencing and assembly.</title>
        <authorList>
            <person name="Du Z."/>
        </authorList>
    </citation>
    <scope>NUCLEOTIDE SEQUENCE [LARGE SCALE GENOMIC DNA]</scope>
    <source>
        <strain evidence="15">YNYX2018</strain>
        <tissue evidence="15">Adults</tissue>
    </source>
</reference>
<evidence type="ECO:0000256" key="10">
    <source>
        <dbReference type="RuleBase" id="RU000492"/>
    </source>
</evidence>
<feature type="short sequence motif" description="Q motif" evidence="9">
    <location>
        <begin position="40"/>
        <end position="68"/>
    </location>
</feature>
<dbReference type="SUPFAM" id="SSF52540">
    <property type="entry name" value="P-loop containing nucleoside triphosphate hydrolases"/>
    <property type="match status" value="1"/>
</dbReference>
<evidence type="ECO:0000313" key="15">
    <source>
        <dbReference type="EMBL" id="KAF7991284.1"/>
    </source>
</evidence>
<comment type="caution">
    <text evidence="15">The sequence shown here is derived from an EMBL/GenBank/DDBJ whole genome shotgun (WGS) entry which is preliminary data.</text>
</comment>
<feature type="domain" description="Helicase C-terminal" evidence="13">
    <location>
        <begin position="271"/>
        <end position="420"/>
    </location>
</feature>